<proteinExistence type="predicted"/>
<evidence type="ECO:0000256" key="2">
    <source>
        <dbReference type="ARBA" id="ARBA00022475"/>
    </source>
</evidence>
<dbReference type="InterPro" id="IPR050469">
    <property type="entry name" value="Diguanylate_Cyclase"/>
</dbReference>
<gene>
    <name evidence="8" type="ORF">J42TS3_30260</name>
</gene>
<dbReference type="RefSeq" id="WP_213655409.1">
    <property type="nucleotide sequence ID" value="NZ_BOSL01000009.1"/>
</dbReference>
<keyword evidence="5 6" id="KW-0472">Membrane</keyword>
<dbReference type="Proteomes" id="UP000679992">
    <property type="component" value="Unassembled WGS sequence"/>
</dbReference>
<feature type="transmembrane region" description="Helical" evidence="6">
    <location>
        <begin position="106"/>
        <end position="124"/>
    </location>
</feature>
<evidence type="ECO:0000256" key="1">
    <source>
        <dbReference type="ARBA" id="ARBA00004651"/>
    </source>
</evidence>
<keyword evidence="3 6" id="KW-0812">Transmembrane</keyword>
<dbReference type="InterPro" id="IPR000160">
    <property type="entry name" value="GGDEF_dom"/>
</dbReference>
<evidence type="ECO:0000259" key="7">
    <source>
        <dbReference type="PROSITE" id="PS50887"/>
    </source>
</evidence>
<evidence type="ECO:0000256" key="6">
    <source>
        <dbReference type="SAM" id="Phobius"/>
    </source>
</evidence>
<evidence type="ECO:0000313" key="8">
    <source>
        <dbReference type="EMBL" id="GIP53991.1"/>
    </source>
</evidence>
<dbReference type="Pfam" id="PF07694">
    <property type="entry name" value="5TM-5TMR_LYT"/>
    <property type="match status" value="1"/>
</dbReference>
<keyword evidence="4 6" id="KW-1133">Transmembrane helix</keyword>
<feature type="transmembrane region" description="Helical" evidence="6">
    <location>
        <begin position="40"/>
        <end position="58"/>
    </location>
</feature>
<reference evidence="8 9" key="1">
    <citation type="submission" date="2021-03" db="EMBL/GenBank/DDBJ databases">
        <title>Antimicrobial resistance genes in bacteria isolated from Japanese honey, and their potential for conferring macrolide and lincosamide resistance in the American foulbrood pathogen Paenibacillus larvae.</title>
        <authorList>
            <person name="Okamoto M."/>
            <person name="Kumagai M."/>
            <person name="Kanamori H."/>
            <person name="Takamatsu D."/>
        </authorList>
    </citation>
    <scope>NUCLEOTIDE SEQUENCE [LARGE SCALE GENOMIC DNA]</scope>
    <source>
        <strain evidence="8 9">J42TS3</strain>
    </source>
</reference>
<feature type="transmembrane region" description="Helical" evidence="6">
    <location>
        <begin position="70"/>
        <end position="94"/>
    </location>
</feature>
<dbReference type="Gene3D" id="3.30.70.270">
    <property type="match status" value="1"/>
</dbReference>
<dbReference type="SUPFAM" id="SSF55073">
    <property type="entry name" value="Nucleotide cyclase"/>
    <property type="match status" value="1"/>
</dbReference>
<dbReference type="InterPro" id="IPR043128">
    <property type="entry name" value="Rev_trsase/Diguanyl_cyclase"/>
</dbReference>
<keyword evidence="9" id="KW-1185">Reference proteome</keyword>
<comment type="subcellular location">
    <subcellularLocation>
        <location evidence="1">Cell membrane</location>
        <topology evidence="1">Multi-pass membrane protein</topology>
    </subcellularLocation>
</comment>
<protein>
    <submittedName>
        <fullName evidence="8">GGDEF domain-containing protein</fullName>
    </submittedName>
</protein>
<evidence type="ECO:0000256" key="3">
    <source>
        <dbReference type="ARBA" id="ARBA00022692"/>
    </source>
</evidence>
<accession>A0ABQ4MDB7</accession>
<dbReference type="PANTHER" id="PTHR45138:SF9">
    <property type="entry name" value="DIGUANYLATE CYCLASE DGCM-RELATED"/>
    <property type="match status" value="1"/>
</dbReference>
<sequence length="359" mass="40216">MLQSLINNFTVLTTFLFFGNMVWGKCQAYNLHKSNQTKLILGLVLGLFGVALMYYTFPINTYVFADFRQLPILISVSLGGWIAGLVATVIIFVYRLVFLSGVSMASIWGAVNALGTFIIAILILKDYKLSLQRWAWTLGLSAGLSVVVFSIILVENKWVPIGTFCLVFIVGGMFTLAMLLYLKRSDDSLRIMREAAHRDFLTGLFNARAFEVIMEQRIASSTRYRVPITLLLIDIDHFKQVNDTFGHPAGDAVLSQLAMVLRDTFHPGDHIARKGGEEFAVIVDDCDSERIEIIAERLRRNVENQIFILPDGTEHKITISAGSATYPDIVEELLFERADQALYQAKTSGRNRVCRASSI</sequence>
<dbReference type="InterPro" id="IPR029787">
    <property type="entry name" value="Nucleotide_cyclase"/>
</dbReference>
<dbReference type="SMART" id="SM00267">
    <property type="entry name" value="GGDEF"/>
    <property type="match status" value="1"/>
</dbReference>
<evidence type="ECO:0000256" key="4">
    <source>
        <dbReference type="ARBA" id="ARBA00022989"/>
    </source>
</evidence>
<dbReference type="PROSITE" id="PS50887">
    <property type="entry name" value="GGDEF"/>
    <property type="match status" value="1"/>
</dbReference>
<feature type="transmembrane region" description="Helical" evidence="6">
    <location>
        <begin position="136"/>
        <end position="154"/>
    </location>
</feature>
<dbReference type="NCBIfam" id="TIGR00254">
    <property type="entry name" value="GGDEF"/>
    <property type="match status" value="1"/>
</dbReference>
<evidence type="ECO:0000313" key="9">
    <source>
        <dbReference type="Proteomes" id="UP000679992"/>
    </source>
</evidence>
<evidence type="ECO:0000256" key="5">
    <source>
        <dbReference type="ARBA" id="ARBA00023136"/>
    </source>
</evidence>
<comment type="caution">
    <text evidence="8">The sequence shown here is derived from an EMBL/GenBank/DDBJ whole genome shotgun (WGS) entry which is preliminary data.</text>
</comment>
<feature type="transmembrane region" description="Helical" evidence="6">
    <location>
        <begin position="160"/>
        <end position="182"/>
    </location>
</feature>
<feature type="domain" description="GGDEF" evidence="7">
    <location>
        <begin position="226"/>
        <end position="358"/>
    </location>
</feature>
<dbReference type="EMBL" id="BOSL01000009">
    <property type="protein sequence ID" value="GIP53991.1"/>
    <property type="molecule type" value="Genomic_DNA"/>
</dbReference>
<name>A0ABQ4MDB7_9BACL</name>
<keyword evidence="2" id="KW-1003">Cell membrane</keyword>
<dbReference type="CDD" id="cd01949">
    <property type="entry name" value="GGDEF"/>
    <property type="match status" value="1"/>
</dbReference>
<dbReference type="Pfam" id="PF00990">
    <property type="entry name" value="GGDEF"/>
    <property type="match status" value="1"/>
</dbReference>
<organism evidence="8 9">
    <name type="scientific">Paenibacillus vini</name>
    <dbReference type="NCBI Taxonomy" id="1476024"/>
    <lineage>
        <taxon>Bacteria</taxon>
        <taxon>Bacillati</taxon>
        <taxon>Bacillota</taxon>
        <taxon>Bacilli</taxon>
        <taxon>Bacillales</taxon>
        <taxon>Paenibacillaceae</taxon>
        <taxon>Paenibacillus</taxon>
    </lineage>
</organism>
<dbReference type="PANTHER" id="PTHR45138">
    <property type="entry name" value="REGULATORY COMPONENTS OF SENSORY TRANSDUCTION SYSTEM"/>
    <property type="match status" value="1"/>
</dbReference>
<dbReference type="InterPro" id="IPR011620">
    <property type="entry name" value="Sig_transdc_His_kinase_LytS_TM"/>
</dbReference>